<sequence>MRFKNQTYQLQIFEQIYDHLVQLQLIQNIHTVQNLIDLVLIEVDYFDSMKPQ</sequence>
<name>A0A183JCR2_9TREM</name>
<reference evidence="1" key="1">
    <citation type="submission" date="2016-06" db="UniProtKB">
        <authorList>
            <consortium name="WormBaseParasite"/>
        </authorList>
    </citation>
    <scope>IDENTIFICATION</scope>
</reference>
<evidence type="ECO:0000313" key="1">
    <source>
        <dbReference type="WBParaSite" id="SCUD_0000046901-mRNA-1"/>
    </source>
</evidence>
<proteinExistence type="predicted"/>
<organism evidence="1">
    <name type="scientific">Schistosoma curassoni</name>
    <dbReference type="NCBI Taxonomy" id="6186"/>
    <lineage>
        <taxon>Eukaryota</taxon>
        <taxon>Metazoa</taxon>
        <taxon>Spiralia</taxon>
        <taxon>Lophotrochozoa</taxon>
        <taxon>Platyhelminthes</taxon>
        <taxon>Trematoda</taxon>
        <taxon>Digenea</taxon>
        <taxon>Strigeidida</taxon>
        <taxon>Schistosomatoidea</taxon>
        <taxon>Schistosomatidae</taxon>
        <taxon>Schistosoma</taxon>
    </lineage>
</organism>
<accession>A0A183JCR2</accession>
<dbReference type="AlphaFoldDB" id="A0A183JCR2"/>
<protein>
    <submittedName>
        <fullName evidence="1">Uncharacterized protein</fullName>
    </submittedName>
</protein>
<dbReference type="WBParaSite" id="SCUD_0000046901-mRNA-1">
    <property type="protein sequence ID" value="SCUD_0000046901-mRNA-1"/>
    <property type="gene ID" value="SCUD_0000046901"/>
</dbReference>